<dbReference type="InterPro" id="IPR050364">
    <property type="entry name" value="Cytochrome_P450_fung"/>
</dbReference>
<protein>
    <recommendedName>
        <fullName evidence="17">Cytochrome P450</fullName>
    </recommendedName>
</protein>
<dbReference type="Gene3D" id="1.10.630.10">
    <property type="entry name" value="Cytochrome P450"/>
    <property type="match status" value="1"/>
</dbReference>
<dbReference type="InterPro" id="IPR036396">
    <property type="entry name" value="Cyt_P450_sf"/>
</dbReference>
<keyword evidence="13" id="KW-0325">Glycoprotein</keyword>
<dbReference type="CDD" id="cd11065">
    <property type="entry name" value="CYP64-like"/>
    <property type="match status" value="1"/>
</dbReference>
<evidence type="ECO:0000256" key="14">
    <source>
        <dbReference type="RuleBase" id="RU000461"/>
    </source>
</evidence>
<evidence type="ECO:0000256" key="12">
    <source>
        <dbReference type="ARBA" id="ARBA00023136"/>
    </source>
</evidence>
<dbReference type="InterPro" id="IPR002401">
    <property type="entry name" value="Cyt_P450_E_grp-I"/>
</dbReference>
<keyword evidence="10 14" id="KW-0408">Iron</keyword>
<gene>
    <name evidence="15" type="ORF">V5O48_010330</name>
</gene>
<dbReference type="InterPro" id="IPR017972">
    <property type="entry name" value="Cyt_P450_CS"/>
</dbReference>
<keyword evidence="9 14" id="KW-0560">Oxidoreductase</keyword>
<keyword evidence="11 14" id="KW-0503">Monooxygenase</keyword>
<keyword evidence="8" id="KW-1133">Transmembrane helix</keyword>
<dbReference type="PRINTS" id="PR00385">
    <property type="entry name" value="P450"/>
</dbReference>
<evidence type="ECO:0000256" key="8">
    <source>
        <dbReference type="ARBA" id="ARBA00022989"/>
    </source>
</evidence>
<dbReference type="InterPro" id="IPR001128">
    <property type="entry name" value="Cyt_P450"/>
</dbReference>
<keyword evidence="12" id="KW-0472">Membrane</keyword>
<dbReference type="Proteomes" id="UP001465976">
    <property type="component" value="Unassembled WGS sequence"/>
</dbReference>
<comment type="similarity">
    <text evidence="4 14">Belongs to the cytochrome P450 family.</text>
</comment>
<dbReference type="Pfam" id="PF00067">
    <property type="entry name" value="p450"/>
    <property type="match status" value="2"/>
</dbReference>
<keyword evidence="7 14" id="KW-0479">Metal-binding</keyword>
<evidence type="ECO:0000256" key="7">
    <source>
        <dbReference type="ARBA" id="ARBA00022723"/>
    </source>
</evidence>
<keyword evidence="16" id="KW-1185">Reference proteome</keyword>
<proteinExistence type="inferred from homology"/>
<name>A0ABR3F8R7_9AGAR</name>
<accession>A0ABR3F8R7</accession>
<evidence type="ECO:0000313" key="15">
    <source>
        <dbReference type="EMBL" id="KAL0571637.1"/>
    </source>
</evidence>
<dbReference type="PANTHER" id="PTHR46300:SF2">
    <property type="entry name" value="CYTOCHROME P450 MONOOXYGENASE ALNH-RELATED"/>
    <property type="match status" value="1"/>
</dbReference>
<sequence>FRQWAQEYGPIFHLKAGPDHIVVLNTAEAAEDLLVKRNRIFSGRPQQHVASDIVSAGQRMAFLPGASPEYKAARKALSTVLGPVPSKEHRRVQDLESRVLLYDLLNHGSKTADLMGEEARNKDGLHDPKFFERHWFSLVRRFSTSVVMLVTYGERVHRVQGNQNLHELYEVADNLVRIAVPGAYLADVFTFLRKLPDFLAPWRVKAQIMHERSIASPSSRSRPYILHCSIREINLYGSFLTKIRSDHKTRPDSFVGKYLGARDIAIEHPTAASGRGVTHDGWLRDMLLAYSAGTIIEAGSDTTSSTIISFILFMLTHPDVMRKARSQIDQVVGQDRLPAYSDEQNLPYIVAIVKEVLRCRPAAPIGLPHRSTEPTTYKGYLIPEGSIVFGNIWAIHLDENHFENPTKFDPDRWLSSSSSPMRWGGSGPKQERDHYVFGWGRRFCMGTHIAEASLFIVVARIIWGLDVFGPASELDPWDEENYTSGFATNAVPFNVSFKPRSDDHMKIIKRSFEDSQEQWEVLGLRKDER</sequence>
<dbReference type="PANTHER" id="PTHR46300">
    <property type="entry name" value="P450, PUTATIVE (EUROFUNG)-RELATED-RELATED"/>
    <property type="match status" value="1"/>
</dbReference>
<keyword evidence="6" id="KW-0812">Transmembrane</keyword>
<evidence type="ECO:0000256" key="5">
    <source>
        <dbReference type="ARBA" id="ARBA00022617"/>
    </source>
</evidence>
<feature type="non-terminal residue" evidence="15">
    <location>
        <position position="1"/>
    </location>
</feature>
<evidence type="ECO:0008006" key="17">
    <source>
        <dbReference type="Google" id="ProtNLM"/>
    </source>
</evidence>
<evidence type="ECO:0000256" key="10">
    <source>
        <dbReference type="ARBA" id="ARBA00023004"/>
    </source>
</evidence>
<evidence type="ECO:0000256" key="4">
    <source>
        <dbReference type="ARBA" id="ARBA00010617"/>
    </source>
</evidence>
<evidence type="ECO:0000256" key="6">
    <source>
        <dbReference type="ARBA" id="ARBA00022692"/>
    </source>
</evidence>
<dbReference type="PROSITE" id="PS00086">
    <property type="entry name" value="CYTOCHROME_P450"/>
    <property type="match status" value="1"/>
</dbReference>
<comment type="pathway">
    <text evidence="3">Secondary metabolite biosynthesis.</text>
</comment>
<comment type="caution">
    <text evidence="15">The sequence shown here is derived from an EMBL/GenBank/DDBJ whole genome shotgun (WGS) entry which is preliminary data.</text>
</comment>
<evidence type="ECO:0000256" key="11">
    <source>
        <dbReference type="ARBA" id="ARBA00023033"/>
    </source>
</evidence>
<evidence type="ECO:0000256" key="13">
    <source>
        <dbReference type="ARBA" id="ARBA00023180"/>
    </source>
</evidence>
<dbReference type="PRINTS" id="PR00463">
    <property type="entry name" value="EP450I"/>
</dbReference>
<dbReference type="SUPFAM" id="SSF48264">
    <property type="entry name" value="Cytochrome P450"/>
    <property type="match status" value="1"/>
</dbReference>
<comment type="subcellular location">
    <subcellularLocation>
        <location evidence="2">Membrane</location>
        <topology evidence="2">Single-pass membrane protein</topology>
    </subcellularLocation>
</comment>
<evidence type="ECO:0000256" key="2">
    <source>
        <dbReference type="ARBA" id="ARBA00004167"/>
    </source>
</evidence>
<evidence type="ECO:0000256" key="9">
    <source>
        <dbReference type="ARBA" id="ARBA00023002"/>
    </source>
</evidence>
<reference evidence="15 16" key="1">
    <citation type="submission" date="2024-02" db="EMBL/GenBank/DDBJ databases">
        <title>A draft genome for the cacao thread blight pathogen Marasmius crinis-equi.</title>
        <authorList>
            <person name="Cohen S.P."/>
            <person name="Baruah I.K."/>
            <person name="Amoako-Attah I."/>
            <person name="Bukari Y."/>
            <person name="Meinhardt L.W."/>
            <person name="Bailey B.A."/>
        </authorList>
    </citation>
    <scope>NUCLEOTIDE SEQUENCE [LARGE SCALE GENOMIC DNA]</scope>
    <source>
        <strain evidence="15 16">GH-76</strain>
    </source>
</reference>
<dbReference type="EMBL" id="JBAHYK010000738">
    <property type="protein sequence ID" value="KAL0571637.1"/>
    <property type="molecule type" value="Genomic_DNA"/>
</dbReference>
<comment type="cofactor">
    <cofactor evidence="1">
        <name>heme</name>
        <dbReference type="ChEBI" id="CHEBI:30413"/>
    </cofactor>
</comment>
<evidence type="ECO:0000256" key="3">
    <source>
        <dbReference type="ARBA" id="ARBA00005179"/>
    </source>
</evidence>
<keyword evidence="5 14" id="KW-0349">Heme</keyword>
<organism evidence="15 16">
    <name type="scientific">Marasmius crinis-equi</name>
    <dbReference type="NCBI Taxonomy" id="585013"/>
    <lineage>
        <taxon>Eukaryota</taxon>
        <taxon>Fungi</taxon>
        <taxon>Dikarya</taxon>
        <taxon>Basidiomycota</taxon>
        <taxon>Agaricomycotina</taxon>
        <taxon>Agaricomycetes</taxon>
        <taxon>Agaricomycetidae</taxon>
        <taxon>Agaricales</taxon>
        <taxon>Marasmiineae</taxon>
        <taxon>Marasmiaceae</taxon>
        <taxon>Marasmius</taxon>
    </lineage>
</organism>
<evidence type="ECO:0000313" key="16">
    <source>
        <dbReference type="Proteomes" id="UP001465976"/>
    </source>
</evidence>
<evidence type="ECO:0000256" key="1">
    <source>
        <dbReference type="ARBA" id="ARBA00001971"/>
    </source>
</evidence>